<dbReference type="GO" id="GO:0009952">
    <property type="term" value="P:anterior/posterior pattern specification"/>
    <property type="evidence" value="ECO:0007669"/>
    <property type="project" value="TreeGrafter"/>
</dbReference>
<dbReference type="PROSITE" id="PS00027">
    <property type="entry name" value="HOMEOBOX_1"/>
    <property type="match status" value="1"/>
</dbReference>
<dbReference type="InterPro" id="IPR020479">
    <property type="entry name" value="HD_metazoa"/>
</dbReference>
<keyword evidence="8" id="KW-0804">Transcription</keyword>
<evidence type="ECO:0000259" key="12">
    <source>
        <dbReference type="PROSITE" id="PS50071"/>
    </source>
</evidence>
<evidence type="ECO:0000256" key="2">
    <source>
        <dbReference type="ARBA" id="ARBA00004123"/>
    </source>
</evidence>
<accession>A0A3Q2V1N4</accession>
<dbReference type="PROSITE" id="PS50071">
    <property type="entry name" value="HOMEOBOX_2"/>
    <property type="match status" value="1"/>
</dbReference>
<dbReference type="OMA" id="KSSHRIC"/>
<reference evidence="13" key="1">
    <citation type="submission" date="2025-08" db="UniProtKB">
        <authorList>
            <consortium name="Ensembl"/>
        </authorList>
    </citation>
    <scope>IDENTIFICATION</scope>
</reference>
<evidence type="ECO:0000256" key="1">
    <source>
        <dbReference type="ARBA" id="ARBA00003263"/>
    </source>
</evidence>
<keyword evidence="6 10" id="KW-0238">DNA-binding</keyword>
<comment type="subcellular location">
    <subcellularLocation>
        <location evidence="2 10 11">Nucleus</location>
    </subcellularLocation>
</comment>
<feature type="DNA-binding region" description="Homeobox" evidence="10">
    <location>
        <begin position="73"/>
        <end position="132"/>
    </location>
</feature>
<reference evidence="13" key="2">
    <citation type="submission" date="2025-09" db="UniProtKB">
        <authorList>
            <consortium name="Ensembl"/>
        </authorList>
    </citation>
    <scope>IDENTIFICATION</scope>
</reference>
<dbReference type="Pfam" id="PF00046">
    <property type="entry name" value="Homeodomain"/>
    <property type="match status" value="1"/>
</dbReference>
<dbReference type="InterPro" id="IPR017970">
    <property type="entry name" value="Homeobox_CS"/>
</dbReference>
<dbReference type="AlphaFoldDB" id="A0A3Q2V1N4"/>
<evidence type="ECO:0000256" key="9">
    <source>
        <dbReference type="ARBA" id="ARBA00023242"/>
    </source>
</evidence>
<dbReference type="Ensembl" id="ENSHBUT00000008907.1">
    <property type="protein sequence ID" value="ENSHBUP00000004319.1"/>
    <property type="gene ID" value="ENSHBUG00000005626.1"/>
</dbReference>
<dbReference type="STRING" id="8153.ENSHBUP00000004319"/>
<dbReference type="Gene3D" id="1.10.10.60">
    <property type="entry name" value="Homeodomain-like"/>
    <property type="match status" value="1"/>
</dbReference>
<dbReference type="SMART" id="SM00389">
    <property type="entry name" value="HOX"/>
    <property type="match status" value="1"/>
</dbReference>
<dbReference type="GeneTree" id="ENSGT00940000168241"/>
<name>A0A3Q2V1N4_HAPBU</name>
<evidence type="ECO:0000256" key="10">
    <source>
        <dbReference type="PROSITE-ProRule" id="PRU00108"/>
    </source>
</evidence>
<proteinExistence type="inferred from homology"/>
<dbReference type="CDD" id="cd00086">
    <property type="entry name" value="homeodomain"/>
    <property type="match status" value="1"/>
</dbReference>
<keyword evidence="14" id="KW-1185">Reference proteome</keyword>
<evidence type="ECO:0000313" key="14">
    <source>
        <dbReference type="Proteomes" id="UP000264840"/>
    </source>
</evidence>
<dbReference type="PANTHER" id="PTHR45664">
    <property type="entry name" value="PROTEIN ZERKNUELLT 1-RELATED"/>
    <property type="match status" value="1"/>
</dbReference>
<comment type="function">
    <text evidence="1">Sequence-specific transcription factor which is part of a developmental regulatory system that provides cells with specific positional identities on the anterior-posterior axis.</text>
</comment>
<dbReference type="Proteomes" id="UP000264840">
    <property type="component" value="Unplaced"/>
</dbReference>
<keyword evidence="5" id="KW-0805">Transcription regulation</keyword>
<dbReference type="InterPro" id="IPR001356">
    <property type="entry name" value="HD"/>
</dbReference>
<evidence type="ECO:0000256" key="7">
    <source>
        <dbReference type="ARBA" id="ARBA00023155"/>
    </source>
</evidence>
<dbReference type="InterPro" id="IPR009057">
    <property type="entry name" value="Homeodomain-like_sf"/>
</dbReference>
<evidence type="ECO:0000256" key="4">
    <source>
        <dbReference type="ARBA" id="ARBA00022473"/>
    </source>
</evidence>
<evidence type="ECO:0000313" key="13">
    <source>
        <dbReference type="Ensembl" id="ENSHBUP00000004319.1"/>
    </source>
</evidence>
<evidence type="ECO:0000256" key="5">
    <source>
        <dbReference type="ARBA" id="ARBA00023015"/>
    </source>
</evidence>
<evidence type="ECO:0000256" key="8">
    <source>
        <dbReference type="ARBA" id="ARBA00023163"/>
    </source>
</evidence>
<dbReference type="GO" id="GO:0000978">
    <property type="term" value="F:RNA polymerase II cis-regulatory region sequence-specific DNA binding"/>
    <property type="evidence" value="ECO:0007669"/>
    <property type="project" value="TreeGrafter"/>
</dbReference>
<dbReference type="GO" id="GO:0005634">
    <property type="term" value="C:nucleus"/>
    <property type="evidence" value="ECO:0007669"/>
    <property type="project" value="UniProtKB-SubCell"/>
</dbReference>
<evidence type="ECO:0000256" key="3">
    <source>
        <dbReference type="ARBA" id="ARBA00009107"/>
    </source>
</evidence>
<sequence length="242" mass="27186">MVTQSALSRVPFYIQVNCDRILDRHTSSPFTAVEGLLVLFETFALPLQLHGNSFAMISSGMAAGLSGRGRQSVKRERTAFTNNQLLELEKEFHFSPYLCRPRRLEMAAGLQLTDRQVKIWFQNRRMRYKKEQKYGKMTSLSQLATCNLSSSSTSFADHLNFPDANIVRTSSSSDLHASLFGSFSNSNSGQYIQPSDLVYLNCILPSVGPIMANSSCAHQNLNMIHLLSLTYERLEDESDQQG</sequence>
<keyword evidence="4" id="KW-0217">Developmental protein</keyword>
<dbReference type="GO" id="GO:0048704">
    <property type="term" value="P:embryonic skeletal system morphogenesis"/>
    <property type="evidence" value="ECO:0007669"/>
    <property type="project" value="TreeGrafter"/>
</dbReference>
<organism evidence="13 14">
    <name type="scientific">Haplochromis burtoni</name>
    <name type="common">Burton's mouthbrooder</name>
    <name type="synonym">Chromis burtoni</name>
    <dbReference type="NCBI Taxonomy" id="8153"/>
    <lineage>
        <taxon>Eukaryota</taxon>
        <taxon>Metazoa</taxon>
        <taxon>Chordata</taxon>
        <taxon>Craniata</taxon>
        <taxon>Vertebrata</taxon>
        <taxon>Euteleostomi</taxon>
        <taxon>Actinopterygii</taxon>
        <taxon>Neopterygii</taxon>
        <taxon>Teleostei</taxon>
        <taxon>Neoteleostei</taxon>
        <taxon>Acanthomorphata</taxon>
        <taxon>Ovalentaria</taxon>
        <taxon>Cichlomorphae</taxon>
        <taxon>Cichliformes</taxon>
        <taxon>Cichlidae</taxon>
        <taxon>African cichlids</taxon>
        <taxon>Pseudocrenilabrinae</taxon>
        <taxon>Haplochromini</taxon>
        <taxon>Haplochromis</taxon>
    </lineage>
</organism>
<dbReference type="PRINTS" id="PR00024">
    <property type="entry name" value="HOMEOBOX"/>
</dbReference>
<protein>
    <recommendedName>
        <fullName evidence="12">Homeobox domain-containing protein</fullName>
    </recommendedName>
</protein>
<dbReference type="SUPFAM" id="SSF46689">
    <property type="entry name" value="Homeodomain-like"/>
    <property type="match status" value="1"/>
</dbReference>
<comment type="similarity">
    <text evidence="3">Belongs to the Antp homeobox family.</text>
</comment>
<feature type="domain" description="Homeobox" evidence="12">
    <location>
        <begin position="71"/>
        <end position="131"/>
    </location>
</feature>
<keyword evidence="7 10" id="KW-0371">Homeobox</keyword>
<evidence type="ECO:0000256" key="6">
    <source>
        <dbReference type="ARBA" id="ARBA00023125"/>
    </source>
</evidence>
<dbReference type="GO" id="GO:0000981">
    <property type="term" value="F:DNA-binding transcription factor activity, RNA polymerase II-specific"/>
    <property type="evidence" value="ECO:0007669"/>
    <property type="project" value="InterPro"/>
</dbReference>
<dbReference type="PANTHER" id="PTHR45664:SF11">
    <property type="entry name" value="HOMEOBOX PROTEIN HOX-B3"/>
    <property type="match status" value="1"/>
</dbReference>
<keyword evidence="9 10" id="KW-0539">Nucleus</keyword>
<evidence type="ECO:0000256" key="11">
    <source>
        <dbReference type="RuleBase" id="RU000682"/>
    </source>
</evidence>